<reference evidence="2" key="1">
    <citation type="journal article" date="2022" name="Mol. Ecol. Resour.">
        <title>The genomes of chicory, endive, great burdock and yacon provide insights into Asteraceae palaeo-polyploidization history and plant inulin production.</title>
        <authorList>
            <person name="Fan W."/>
            <person name="Wang S."/>
            <person name="Wang H."/>
            <person name="Wang A."/>
            <person name="Jiang F."/>
            <person name="Liu H."/>
            <person name="Zhao H."/>
            <person name="Xu D."/>
            <person name="Zhang Y."/>
        </authorList>
    </citation>
    <scope>NUCLEOTIDE SEQUENCE [LARGE SCALE GENOMIC DNA]</scope>
    <source>
        <strain evidence="2">cv. Punajuju</strain>
    </source>
</reference>
<name>A0ACB9CZ36_CICIN</name>
<sequence>MIIKGIKQALDIEFQETTSIIRSHQPPNLESFRIPLRMIKSATRDFSPETRIAVAGHENCLSMHQFELIRSPINEKDHQENGGSTRFSTPGINFNHYHTKPPPSKVRKLSNSTQGYQLSNPRLQS</sequence>
<evidence type="ECO:0000313" key="1">
    <source>
        <dbReference type="EMBL" id="KAI3739453.1"/>
    </source>
</evidence>
<evidence type="ECO:0000313" key="2">
    <source>
        <dbReference type="Proteomes" id="UP001055811"/>
    </source>
</evidence>
<dbReference type="EMBL" id="CM042013">
    <property type="protein sequence ID" value="KAI3739453.1"/>
    <property type="molecule type" value="Genomic_DNA"/>
</dbReference>
<keyword evidence="2" id="KW-1185">Reference proteome</keyword>
<proteinExistence type="predicted"/>
<accession>A0ACB9CZ36</accession>
<dbReference type="Proteomes" id="UP001055811">
    <property type="component" value="Linkage Group LG05"/>
</dbReference>
<reference evidence="1 2" key="2">
    <citation type="journal article" date="2022" name="Mol. Ecol. Resour.">
        <title>The genomes of chicory, endive, great burdock and yacon provide insights into Asteraceae paleo-polyploidization history and plant inulin production.</title>
        <authorList>
            <person name="Fan W."/>
            <person name="Wang S."/>
            <person name="Wang H."/>
            <person name="Wang A."/>
            <person name="Jiang F."/>
            <person name="Liu H."/>
            <person name="Zhao H."/>
            <person name="Xu D."/>
            <person name="Zhang Y."/>
        </authorList>
    </citation>
    <scope>NUCLEOTIDE SEQUENCE [LARGE SCALE GENOMIC DNA]</scope>
    <source>
        <strain evidence="2">cv. Punajuju</strain>
        <tissue evidence="1">Leaves</tissue>
    </source>
</reference>
<gene>
    <name evidence="1" type="ORF">L2E82_29857</name>
</gene>
<protein>
    <submittedName>
        <fullName evidence="1">Uncharacterized protein</fullName>
    </submittedName>
</protein>
<organism evidence="1 2">
    <name type="scientific">Cichorium intybus</name>
    <name type="common">Chicory</name>
    <dbReference type="NCBI Taxonomy" id="13427"/>
    <lineage>
        <taxon>Eukaryota</taxon>
        <taxon>Viridiplantae</taxon>
        <taxon>Streptophyta</taxon>
        <taxon>Embryophyta</taxon>
        <taxon>Tracheophyta</taxon>
        <taxon>Spermatophyta</taxon>
        <taxon>Magnoliopsida</taxon>
        <taxon>eudicotyledons</taxon>
        <taxon>Gunneridae</taxon>
        <taxon>Pentapetalae</taxon>
        <taxon>asterids</taxon>
        <taxon>campanulids</taxon>
        <taxon>Asterales</taxon>
        <taxon>Asteraceae</taxon>
        <taxon>Cichorioideae</taxon>
        <taxon>Cichorieae</taxon>
        <taxon>Cichoriinae</taxon>
        <taxon>Cichorium</taxon>
    </lineage>
</organism>
<comment type="caution">
    <text evidence="1">The sequence shown here is derived from an EMBL/GenBank/DDBJ whole genome shotgun (WGS) entry which is preliminary data.</text>
</comment>